<dbReference type="SUPFAM" id="SSF53383">
    <property type="entry name" value="PLP-dependent transferases"/>
    <property type="match status" value="1"/>
</dbReference>
<protein>
    <recommendedName>
        <fullName evidence="5">Aminotransferase class V domain-containing protein</fullName>
    </recommendedName>
</protein>
<dbReference type="EMBL" id="LRPC01000031">
    <property type="protein sequence ID" value="KYG71849.1"/>
    <property type="molecule type" value="Genomic_DNA"/>
</dbReference>
<organism evidence="6 7">
    <name type="scientific">Roseivirga spongicola</name>
    <dbReference type="NCBI Taxonomy" id="333140"/>
    <lineage>
        <taxon>Bacteria</taxon>
        <taxon>Pseudomonadati</taxon>
        <taxon>Bacteroidota</taxon>
        <taxon>Cytophagia</taxon>
        <taxon>Cytophagales</taxon>
        <taxon>Roseivirgaceae</taxon>
        <taxon>Roseivirga</taxon>
    </lineage>
</organism>
<dbReference type="InterPro" id="IPR015424">
    <property type="entry name" value="PyrdxlP-dep_Trfase"/>
</dbReference>
<evidence type="ECO:0000256" key="4">
    <source>
        <dbReference type="RuleBase" id="RU004504"/>
    </source>
</evidence>
<evidence type="ECO:0000313" key="7">
    <source>
        <dbReference type="Proteomes" id="UP000075606"/>
    </source>
</evidence>
<dbReference type="STRING" id="333140.AWW68_17690"/>
<evidence type="ECO:0000256" key="3">
    <source>
        <dbReference type="RuleBase" id="RU004075"/>
    </source>
</evidence>
<dbReference type="PANTHER" id="PTHR43586:SF24">
    <property type="entry name" value="BLR4730 PROTEIN"/>
    <property type="match status" value="1"/>
</dbReference>
<dbReference type="OrthoDB" id="513408at2"/>
<dbReference type="AlphaFoldDB" id="A0A150WZD3"/>
<dbReference type="PANTHER" id="PTHR43586">
    <property type="entry name" value="CYSTEINE DESULFURASE"/>
    <property type="match status" value="1"/>
</dbReference>
<comment type="similarity">
    <text evidence="3">Belongs to the class-V pyridoxal-phosphate-dependent aminotransferase family.</text>
</comment>
<dbReference type="InterPro" id="IPR015421">
    <property type="entry name" value="PyrdxlP-dep_Trfase_major"/>
</dbReference>
<sequence>MFSDKDIARFRAETDGVQKVIHFNNAGASLPSNIVRDTVIDFLKEEATIGGYEIQMKRADELDSTYDSVARLINAQSKEIAIVENATAAWNAAFQAIDWQEGDEIICNRPDYASNYLAYLHHPKKPIIKVIPNNENGDEDLEAFEKLFSAKTKLVSITHMPTNSGHLAPAEQIGEICKSKGVLYLLDACQTVGQYPIDVEKIQCDMLSATGRKYLRAPRGTGFLYVRESVLPKLTPYTVDLHSATWTGEQTYEIREDARKFENWEGNRANQLGLKVAADYAYEAGLENIWQRVQVLATQLRDGLRKMEHIHLQDQGIELGGIISFTVDGMAAPDVMFWLLDRGINLSWNGVPNTYLDMTAKGLKEIVRACVHYYNTEEEVSLFLKAIEELGS</sequence>
<evidence type="ECO:0000313" key="6">
    <source>
        <dbReference type="EMBL" id="KYG71849.1"/>
    </source>
</evidence>
<evidence type="ECO:0000259" key="5">
    <source>
        <dbReference type="Pfam" id="PF00266"/>
    </source>
</evidence>
<keyword evidence="2" id="KW-0663">Pyridoxal phosphate</keyword>
<name>A0A150WZD3_9BACT</name>
<comment type="caution">
    <text evidence="6">The sequence shown here is derived from an EMBL/GenBank/DDBJ whole genome shotgun (WGS) entry which is preliminary data.</text>
</comment>
<dbReference type="RefSeq" id="WP_068224896.1">
    <property type="nucleotide sequence ID" value="NZ_CP139724.1"/>
</dbReference>
<feature type="domain" description="Aminotransferase class V" evidence="5">
    <location>
        <begin position="23"/>
        <end position="383"/>
    </location>
</feature>
<dbReference type="Proteomes" id="UP000075606">
    <property type="component" value="Unassembled WGS sequence"/>
</dbReference>
<dbReference type="Pfam" id="PF00266">
    <property type="entry name" value="Aminotran_5"/>
    <property type="match status" value="1"/>
</dbReference>
<gene>
    <name evidence="6" type="ORF">AWW68_17690</name>
</gene>
<evidence type="ECO:0000256" key="2">
    <source>
        <dbReference type="ARBA" id="ARBA00022898"/>
    </source>
</evidence>
<dbReference type="InterPro" id="IPR000192">
    <property type="entry name" value="Aminotrans_V_dom"/>
</dbReference>
<dbReference type="InterPro" id="IPR020578">
    <property type="entry name" value="Aminotrans_V_PyrdxlP_BS"/>
</dbReference>
<reference evidence="6 7" key="1">
    <citation type="submission" date="2016-01" db="EMBL/GenBank/DDBJ databases">
        <title>Genome sequencing of Roseivirga spongicola UST030701-084.</title>
        <authorList>
            <person name="Selvaratnam C."/>
            <person name="Thevarajoo S."/>
            <person name="Goh K.M."/>
            <person name="Ee R."/>
            <person name="Chan K.-G."/>
            <person name="Chong C.S."/>
        </authorList>
    </citation>
    <scope>NUCLEOTIDE SEQUENCE [LARGE SCALE GENOMIC DNA]</scope>
    <source>
        <strain evidence="6 7">UST030701-084</strain>
    </source>
</reference>
<dbReference type="PROSITE" id="PS00595">
    <property type="entry name" value="AA_TRANSFER_CLASS_5"/>
    <property type="match status" value="1"/>
</dbReference>
<keyword evidence="7" id="KW-1185">Reference proteome</keyword>
<dbReference type="InterPro" id="IPR015422">
    <property type="entry name" value="PyrdxlP-dep_Trfase_small"/>
</dbReference>
<accession>A0A150WZD3</accession>
<dbReference type="Gene3D" id="3.40.640.10">
    <property type="entry name" value="Type I PLP-dependent aspartate aminotransferase-like (Major domain)"/>
    <property type="match status" value="1"/>
</dbReference>
<proteinExistence type="inferred from homology"/>
<comment type="cofactor">
    <cofactor evidence="1 4">
        <name>pyridoxal 5'-phosphate</name>
        <dbReference type="ChEBI" id="CHEBI:597326"/>
    </cofactor>
</comment>
<dbReference type="Gene3D" id="3.90.1150.10">
    <property type="entry name" value="Aspartate Aminotransferase, domain 1"/>
    <property type="match status" value="1"/>
</dbReference>
<evidence type="ECO:0000256" key="1">
    <source>
        <dbReference type="ARBA" id="ARBA00001933"/>
    </source>
</evidence>